<name>A0A409WP18_PSICY</name>
<dbReference type="EMBL" id="NHYD01003340">
    <property type="protein sequence ID" value="PPQ80240.1"/>
    <property type="molecule type" value="Genomic_DNA"/>
</dbReference>
<dbReference type="SUPFAM" id="SSF53474">
    <property type="entry name" value="alpha/beta-Hydrolases"/>
    <property type="match status" value="1"/>
</dbReference>
<organism evidence="2 3">
    <name type="scientific">Psilocybe cyanescens</name>
    <dbReference type="NCBI Taxonomy" id="93625"/>
    <lineage>
        <taxon>Eukaryota</taxon>
        <taxon>Fungi</taxon>
        <taxon>Dikarya</taxon>
        <taxon>Basidiomycota</taxon>
        <taxon>Agaricomycotina</taxon>
        <taxon>Agaricomycetes</taxon>
        <taxon>Agaricomycetidae</taxon>
        <taxon>Agaricales</taxon>
        <taxon>Agaricineae</taxon>
        <taxon>Strophariaceae</taxon>
        <taxon>Psilocybe</taxon>
    </lineage>
</organism>
<dbReference type="AlphaFoldDB" id="A0A409WP18"/>
<comment type="caution">
    <text evidence="2">The sequence shown here is derived from an EMBL/GenBank/DDBJ whole genome shotgun (WGS) entry which is preliminary data.</text>
</comment>
<keyword evidence="3" id="KW-1185">Reference proteome</keyword>
<dbReference type="Proteomes" id="UP000283269">
    <property type="component" value="Unassembled WGS sequence"/>
</dbReference>
<protein>
    <recommendedName>
        <fullName evidence="1">AB hydrolase-1 domain-containing protein</fullName>
    </recommendedName>
</protein>
<feature type="domain" description="AB hydrolase-1" evidence="1">
    <location>
        <begin position="30"/>
        <end position="329"/>
    </location>
</feature>
<accession>A0A409WP18</accession>
<evidence type="ECO:0000259" key="1">
    <source>
        <dbReference type="Pfam" id="PF12697"/>
    </source>
</evidence>
<dbReference type="Pfam" id="PF12697">
    <property type="entry name" value="Abhydrolase_6"/>
    <property type="match status" value="1"/>
</dbReference>
<evidence type="ECO:0000313" key="2">
    <source>
        <dbReference type="EMBL" id="PPQ80240.1"/>
    </source>
</evidence>
<dbReference type="Gene3D" id="3.40.50.1820">
    <property type="entry name" value="alpha/beta hydrolase"/>
    <property type="match status" value="1"/>
</dbReference>
<dbReference type="InParanoid" id="A0A409WP18"/>
<dbReference type="InterPro" id="IPR029058">
    <property type="entry name" value="AB_hydrolase_fold"/>
</dbReference>
<proteinExistence type="predicted"/>
<dbReference type="OrthoDB" id="3251587at2759"/>
<dbReference type="InterPro" id="IPR000073">
    <property type="entry name" value="AB_hydrolase_1"/>
</dbReference>
<gene>
    <name evidence="2" type="ORF">CVT25_003500</name>
</gene>
<sequence>MLKTKVTNDIEFAYHDSGPPSYKSEYDTMLIIHGLTYHSGTFAPMLEQANSLGHRIILPNRRLYPGSTPYTKEEADAFGPAHSTEDITEAYLKQGEYLLLFVSNMIEEHNLRSIILVGWSLGSGFLSTMTASITSVSDQVRTNLRKTVKSLVWWDPPSVIHGIADPPTGGWNPLYDESITLEERKQAFAQWAAQYYPHKDLDKKDCHNLLYKMPTPVKPATFTGMSFEELLTKVDLTAGENGDYRILAKHFQPVTGIVRELSLFNSNIRSAWGKVPFIVLYGEESMYNIIWAVWKLEEESAKSGLPLKFKSMPGANHFTMHDYPKLVFDTLQACC</sequence>
<reference evidence="2 3" key="1">
    <citation type="journal article" date="2018" name="Evol. Lett.">
        <title>Horizontal gene cluster transfer increased hallucinogenic mushroom diversity.</title>
        <authorList>
            <person name="Reynolds H.T."/>
            <person name="Vijayakumar V."/>
            <person name="Gluck-Thaler E."/>
            <person name="Korotkin H.B."/>
            <person name="Matheny P.B."/>
            <person name="Slot J.C."/>
        </authorList>
    </citation>
    <scope>NUCLEOTIDE SEQUENCE [LARGE SCALE GENOMIC DNA]</scope>
    <source>
        <strain evidence="2 3">2631</strain>
    </source>
</reference>
<evidence type="ECO:0000313" key="3">
    <source>
        <dbReference type="Proteomes" id="UP000283269"/>
    </source>
</evidence>